<reference evidence="5 6" key="1">
    <citation type="submission" date="2020-08" db="EMBL/GenBank/DDBJ databases">
        <title>Genomic Encyclopedia of Type Strains, Phase IV (KMG-IV): sequencing the most valuable type-strain genomes for metagenomic binning, comparative biology and taxonomic classification.</title>
        <authorList>
            <person name="Goeker M."/>
        </authorList>
    </citation>
    <scope>NUCLEOTIDE SEQUENCE [LARGE SCALE GENOMIC DNA]</scope>
    <source>
        <strain evidence="5 6">DSM 101015</strain>
    </source>
</reference>
<evidence type="ECO:0000256" key="3">
    <source>
        <dbReference type="ARBA" id="ARBA00022801"/>
    </source>
</evidence>
<dbReference type="Pfam" id="PF07687">
    <property type="entry name" value="M20_dimer"/>
    <property type="match status" value="1"/>
</dbReference>
<name>A0A7W6MA46_9RHOB</name>
<dbReference type="InterPro" id="IPR051458">
    <property type="entry name" value="Cyt/Met_Dipeptidase"/>
</dbReference>
<comment type="caution">
    <text evidence="5">The sequence shown here is derived from an EMBL/GenBank/DDBJ whole genome shotgun (WGS) entry which is preliminary data.</text>
</comment>
<accession>A0A7W6MA46</accession>
<organism evidence="5 6">
    <name type="scientific">Sulfitobacter noctilucicola</name>
    <dbReference type="NCBI Taxonomy" id="1342301"/>
    <lineage>
        <taxon>Bacteria</taxon>
        <taxon>Pseudomonadati</taxon>
        <taxon>Pseudomonadota</taxon>
        <taxon>Alphaproteobacteria</taxon>
        <taxon>Rhodobacterales</taxon>
        <taxon>Roseobacteraceae</taxon>
        <taxon>Sulfitobacter</taxon>
    </lineage>
</organism>
<dbReference type="GO" id="GO:0006508">
    <property type="term" value="P:proteolysis"/>
    <property type="evidence" value="ECO:0007669"/>
    <property type="project" value="UniProtKB-KW"/>
</dbReference>
<evidence type="ECO:0000313" key="5">
    <source>
        <dbReference type="EMBL" id="MBB4174957.1"/>
    </source>
</evidence>
<dbReference type="PANTHER" id="PTHR43270:SF8">
    <property type="entry name" value="DI- AND TRIPEPTIDASE DUG2-RELATED"/>
    <property type="match status" value="1"/>
</dbReference>
<keyword evidence="2" id="KW-0479">Metal-binding</keyword>
<evidence type="ECO:0000256" key="2">
    <source>
        <dbReference type="ARBA" id="ARBA00022723"/>
    </source>
</evidence>
<dbReference type="Proteomes" id="UP000565745">
    <property type="component" value="Unassembled WGS sequence"/>
</dbReference>
<dbReference type="GO" id="GO:0046872">
    <property type="term" value="F:metal ion binding"/>
    <property type="evidence" value="ECO:0007669"/>
    <property type="project" value="UniProtKB-KW"/>
</dbReference>
<dbReference type="GO" id="GO:0008233">
    <property type="term" value="F:peptidase activity"/>
    <property type="evidence" value="ECO:0007669"/>
    <property type="project" value="UniProtKB-KW"/>
</dbReference>
<dbReference type="SUPFAM" id="SSF53187">
    <property type="entry name" value="Zn-dependent exopeptidases"/>
    <property type="match status" value="1"/>
</dbReference>
<dbReference type="Gene3D" id="3.40.630.10">
    <property type="entry name" value="Zn peptidases"/>
    <property type="match status" value="1"/>
</dbReference>
<proteinExistence type="predicted"/>
<keyword evidence="6" id="KW-1185">Reference proteome</keyword>
<dbReference type="OrthoDB" id="9761532at2"/>
<evidence type="ECO:0000256" key="1">
    <source>
        <dbReference type="ARBA" id="ARBA00022670"/>
    </source>
</evidence>
<dbReference type="Gene3D" id="3.30.70.360">
    <property type="match status" value="1"/>
</dbReference>
<dbReference type="EMBL" id="JACIFU010000003">
    <property type="protein sequence ID" value="MBB4174957.1"/>
    <property type="molecule type" value="Genomic_DNA"/>
</dbReference>
<feature type="domain" description="Peptidase M20 dimerisation" evidence="4">
    <location>
        <begin position="193"/>
        <end position="352"/>
    </location>
</feature>
<sequence>MSQIDEIFDYIKENEESYVARVMEYVSHPSISAHNIGIREVAGMLVHYLKGLDFDAKLIETPGHPFVLGHRTVDPSKPTVLLYGHYDVQPPDPLEAWVSPPFEPEVRDGRIWARGIGDNKGQHFAQLLAIEAHLKVTGTLPCNIIFCLEGEEEIGSPQIADFVRNHMDELQADLVVTSDGPLHETGQPVITFGVRGVASFDLVAKGASRDVHSGNFGGVVPNPIWTLVQLLATMKDADGNITVEGITEPVIPATNLELDAASRLPLDLPEVMKDLGLEALDGPLDRPYWDRLMFHPTLTINGFHGGYGGPGSKTVLPNEAIAKCDVRLVEPLTPDHVFERIEAHVAKHAPNVEVVRHNGMLPSKTPMDTPFAATLIKAVERARGVEPLLYPTVGGSLPDYVWTKILKKPAFVVPYANADEANHAPNENLEVVRFIDGIRTGASLLFELGQ</sequence>
<dbReference type="InterPro" id="IPR011650">
    <property type="entry name" value="Peptidase_M20_dimer"/>
</dbReference>
<dbReference type="RefSeq" id="WP_037969187.1">
    <property type="nucleotide sequence ID" value="NZ_JACIFU010000003.1"/>
</dbReference>
<evidence type="ECO:0000313" key="6">
    <source>
        <dbReference type="Proteomes" id="UP000565745"/>
    </source>
</evidence>
<protein>
    <submittedName>
        <fullName evidence="5">Acetylornithine deacetylase/succinyl-diaminopimelate desuccinylase-like protein</fullName>
    </submittedName>
</protein>
<dbReference type="InterPro" id="IPR002933">
    <property type="entry name" value="Peptidase_M20"/>
</dbReference>
<dbReference type="NCBIfam" id="NF006579">
    <property type="entry name" value="PRK09104.1"/>
    <property type="match status" value="1"/>
</dbReference>
<evidence type="ECO:0000259" key="4">
    <source>
        <dbReference type="Pfam" id="PF07687"/>
    </source>
</evidence>
<gene>
    <name evidence="5" type="ORF">GGR93_002745</name>
</gene>
<dbReference type="AlphaFoldDB" id="A0A7W6MA46"/>
<dbReference type="Pfam" id="PF01546">
    <property type="entry name" value="Peptidase_M20"/>
    <property type="match status" value="1"/>
</dbReference>
<keyword evidence="1" id="KW-0645">Protease</keyword>
<keyword evidence="3" id="KW-0378">Hydrolase</keyword>
<dbReference type="PANTHER" id="PTHR43270">
    <property type="entry name" value="BETA-ALA-HIS DIPEPTIDASE"/>
    <property type="match status" value="1"/>
</dbReference>